<dbReference type="Gene3D" id="1.10.10.10">
    <property type="entry name" value="Winged helix-like DNA-binding domain superfamily/Winged helix DNA-binding domain"/>
    <property type="match status" value="1"/>
</dbReference>
<reference evidence="6 7" key="1">
    <citation type="submission" date="2019-03" db="EMBL/GenBank/DDBJ databases">
        <title>Genomic analyses of the natural microbiome of Caenorhabditis elegans.</title>
        <authorList>
            <person name="Samuel B."/>
        </authorList>
    </citation>
    <scope>NUCLEOTIDE SEQUENCE [LARGE SCALE GENOMIC DNA]</scope>
    <source>
        <strain evidence="6 7">JUb18</strain>
    </source>
</reference>
<evidence type="ECO:0000256" key="2">
    <source>
        <dbReference type="ARBA" id="ARBA00023015"/>
    </source>
</evidence>
<sequence>MIDSLGPYTVLNTAGHLGGYGPYDKGILMIDLRQLQALSAVAAEGSVARAATRLGWSQPTVDYHLRNLDRLVGADLTVRSTRGSKLTTAGTLMLERGEEILGLSDRALTDVRDLAQLGRIRLRFGTFPTAAARLLPGITSRVAELGIELDATLEELSPLVTRINQHTLDAALVYAAGGYKLPFRAEVHTTHLFTDPMLLALPSTHPAAHFRSFDRERLLSLSGDSWVMGSTPGDTLDDLVREVFLAEGHKVDVAIRTDDYSVVLGLIAAGMAVALVPSLASYHPPEGVVLRPIDDPRFARELLLAAPAGPSGPSAAVRQLAEAVRRSISALG</sequence>
<dbReference type="EMBL" id="SNYA01000002">
    <property type="protein sequence ID" value="TDP94664.1"/>
    <property type="molecule type" value="Genomic_DNA"/>
</dbReference>
<feature type="domain" description="HTH lysR-type" evidence="5">
    <location>
        <begin position="30"/>
        <end position="87"/>
    </location>
</feature>
<dbReference type="PANTHER" id="PTHR30346">
    <property type="entry name" value="TRANSCRIPTIONAL DUAL REGULATOR HCAR-RELATED"/>
    <property type="match status" value="1"/>
</dbReference>
<dbReference type="SUPFAM" id="SSF46785">
    <property type="entry name" value="Winged helix' DNA-binding domain"/>
    <property type="match status" value="1"/>
</dbReference>
<dbReference type="PROSITE" id="PS50931">
    <property type="entry name" value="HTH_LYSR"/>
    <property type="match status" value="1"/>
</dbReference>
<dbReference type="InterPro" id="IPR005119">
    <property type="entry name" value="LysR_subst-bd"/>
</dbReference>
<keyword evidence="2" id="KW-0805">Transcription regulation</keyword>
<dbReference type="GO" id="GO:0032993">
    <property type="term" value="C:protein-DNA complex"/>
    <property type="evidence" value="ECO:0007669"/>
    <property type="project" value="TreeGrafter"/>
</dbReference>
<evidence type="ECO:0000256" key="4">
    <source>
        <dbReference type="ARBA" id="ARBA00023163"/>
    </source>
</evidence>
<comment type="similarity">
    <text evidence="1">Belongs to the LysR transcriptional regulatory family.</text>
</comment>
<evidence type="ECO:0000259" key="5">
    <source>
        <dbReference type="PROSITE" id="PS50931"/>
    </source>
</evidence>
<evidence type="ECO:0000256" key="1">
    <source>
        <dbReference type="ARBA" id="ARBA00009437"/>
    </source>
</evidence>
<comment type="caution">
    <text evidence="6">The sequence shown here is derived from an EMBL/GenBank/DDBJ whole genome shotgun (WGS) entry which is preliminary data.</text>
</comment>
<dbReference type="InterPro" id="IPR036390">
    <property type="entry name" value="WH_DNA-bd_sf"/>
</dbReference>
<proteinExistence type="inferred from homology"/>
<dbReference type="Pfam" id="PF00126">
    <property type="entry name" value="HTH_1"/>
    <property type="match status" value="1"/>
</dbReference>
<dbReference type="PANTHER" id="PTHR30346:SF28">
    <property type="entry name" value="HTH-TYPE TRANSCRIPTIONAL REGULATOR CYNR"/>
    <property type="match status" value="1"/>
</dbReference>
<dbReference type="GO" id="GO:0003677">
    <property type="term" value="F:DNA binding"/>
    <property type="evidence" value="ECO:0007669"/>
    <property type="project" value="UniProtKB-KW"/>
</dbReference>
<gene>
    <name evidence="6" type="ORF">EDF62_1085</name>
</gene>
<protein>
    <submittedName>
        <fullName evidence="6">DNA-binding transcriptional LysR family regulator</fullName>
    </submittedName>
</protein>
<dbReference type="GO" id="GO:0003700">
    <property type="term" value="F:DNA-binding transcription factor activity"/>
    <property type="evidence" value="ECO:0007669"/>
    <property type="project" value="InterPro"/>
</dbReference>
<dbReference type="InterPro" id="IPR036388">
    <property type="entry name" value="WH-like_DNA-bd_sf"/>
</dbReference>
<dbReference type="Gene3D" id="3.40.190.10">
    <property type="entry name" value="Periplasmic binding protein-like II"/>
    <property type="match status" value="2"/>
</dbReference>
<keyword evidence="7" id="KW-1185">Reference proteome</keyword>
<evidence type="ECO:0000313" key="6">
    <source>
        <dbReference type="EMBL" id="TDP94664.1"/>
    </source>
</evidence>
<dbReference type="SUPFAM" id="SSF53850">
    <property type="entry name" value="Periplasmic binding protein-like II"/>
    <property type="match status" value="1"/>
</dbReference>
<dbReference type="InterPro" id="IPR000847">
    <property type="entry name" value="LysR_HTH_N"/>
</dbReference>
<accession>A0A4R6S5T7</accession>
<evidence type="ECO:0000256" key="3">
    <source>
        <dbReference type="ARBA" id="ARBA00023125"/>
    </source>
</evidence>
<dbReference type="AlphaFoldDB" id="A0A4R6S5T7"/>
<dbReference type="Proteomes" id="UP000295601">
    <property type="component" value="Unassembled WGS sequence"/>
</dbReference>
<keyword evidence="4" id="KW-0804">Transcription</keyword>
<evidence type="ECO:0000313" key="7">
    <source>
        <dbReference type="Proteomes" id="UP000295601"/>
    </source>
</evidence>
<dbReference type="Pfam" id="PF03466">
    <property type="entry name" value="LysR_substrate"/>
    <property type="match status" value="1"/>
</dbReference>
<keyword evidence="3 6" id="KW-0238">DNA-binding</keyword>
<name>A0A4R6S5T7_9MICO</name>
<organism evidence="6 7">
    <name type="scientific">Leucobacter luti</name>
    <dbReference type="NCBI Taxonomy" id="340320"/>
    <lineage>
        <taxon>Bacteria</taxon>
        <taxon>Bacillati</taxon>
        <taxon>Actinomycetota</taxon>
        <taxon>Actinomycetes</taxon>
        <taxon>Micrococcales</taxon>
        <taxon>Microbacteriaceae</taxon>
        <taxon>Leucobacter</taxon>
    </lineage>
</organism>